<comment type="similarity">
    <text evidence="1 2">Belongs to the Iojap/RsfS family.</text>
</comment>
<keyword evidence="2" id="KW-0678">Repressor</keyword>
<dbReference type="EMBL" id="DSTK01000022">
    <property type="protein sequence ID" value="HFK97133.1"/>
    <property type="molecule type" value="Genomic_DNA"/>
</dbReference>
<dbReference type="PANTHER" id="PTHR21043">
    <property type="entry name" value="IOJAP SUPERFAMILY ORTHOLOG"/>
    <property type="match status" value="1"/>
</dbReference>
<dbReference type="InterPro" id="IPR043519">
    <property type="entry name" value="NT_sf"/>
</dbReference>
<evidence type="ECO:0000256" key="2">
    <source>
        <dbReference type="HAMAP-Rule" id="MF_01477"/>
    </source>
</evidence>
<dbReference type="HAMAP" id="MF_01477">
    <property type="entry name" value="Iojap_RsfS"/>
    <property type="match status" value="1"/>
</dbReference>
<dbReference type="SUPFAM" id="SSF81301">
    <property type="entry name" value="Nucleotidyltransferase"/>
    <property type="match status" value="1"/>
</dbReference>
<dbReference type="Pfam" id="PF02410">
    <property type="entry name" value="RsfS"/>
    <property type="match status" value="1"/>
</dbReference>
<keyword evidence="2" id="KW-0810">Translation regulation</keyword>
<dbReference type="InterPro" id="IPR004394">
    <property type="entry name" value="Iojap/RsfS/C7orf30"/>
</dbReference>
<comment type="caution">
    <text evidence="3">The sequence shown here is derived from an EMBL/GenBank/DDBJ whole genome shotgun (WGS) entry which is preliminary data.</text>
</comment>
<dbReference type="GO" id="GO:0042256">
    <property type="term" value="P:cytosolic ribosome assembly"/>
    <property type="evidence" value="ECO:0007669"/>
    <property type="project" value="UniProtKB-UniRule"/>
</dbReference>
<dbReference type="GO" id="GO:0090071">
    <property type="term" value="P:negative regulation of ribosome biogenesis"/>
    <property type="evidence" value="ECO:0007669"/>
    <property type="project" value="UniProtKB-UniRule"/>
</dbReference>
<reference evidence="3" key="1">
    <citation type="journal article" date="2020" name="mSystems">
        <title>Genome- and Community-Level Interaction Insights into Carbon Utilization and Element Cycling Functions of Hydrothermarchaeota in Hydrothermal Sediment.</title>
        <authorList>
            <person name="Zhou Z."/>
            <person name="Liu Y."/>
            <person name="Xu W."/>
            <person name="Pan J."/>
            <person name="Luo Z.H."/>
            <person name="Li M."/>
        </authorList>
    </citation>
    <scope>NUCLEOTIDE SEQUENCE [LARGE SCALE GENOMIC DNA]</scope>
    <source>
        <strain evidence="3">SpSt-456</strain>
    </source>
</reference>
<comment type="subunit">
    <text evidence="2">Interacts with ribosomal protein uL14 (rplN).</text>
</comment>
<sequence>MDPLAKALSCAREADDRKASDIVLLDVSRITTLADYFLICSGRSSRQVQGIAEAVQTRLRELGVRPLGVEGEREGHWVLMDYGDVIVHIFYHPIRELYDLESLWSDGTVVSLDEHLAVRHGESS</sequence>
<dbReference type="NCBIfam" id="TIGR00090">
    <property type="entry name" value="rsfS_iojap_ybeB"/>
    <property type="match status" value="1"/>
</dbReference>
<accession>A0A832EJJ9</accession>
<proteinExistence type="inferred from homology"/>
<protein>
    <recommendedName>
        <fullName evidence="2">Ribosomal silencing factor RsfS</fullName>
    </recommendedName>
</protein>
<dbReference type="GO" id="GO:0005737">
    <property type="term" value="C:cytoplasm"/>
    <property type="evidence" value="ECO:0007669"/>
    <property type="project" value="UniProtKB-SubCell"/>
</dbReference>
<dbReference type="Gene3D" id="3.30.460.10">
    <property type="entry name" value="Beta Polymerase, domain 2"/>
    <property type="match status" value="1"/>
</dbReference>
<dbReference type="GO" id="GO:0043023">
    <property type="term" value="F:ribosomal large subunit binding"/>
    <property type="evidence" value="ECO:0007669"/>
    <property type="project" value="TreeGrafter"/>
</dbReference>
<name>A0A832EJJ9_9BACT</name>
<dbReference type="PANTHER" id="PTHR21043:SF0">
    <property type="entry name" value="MITOCHONDRIAL ASSEMBLY OF RIBOSOMAL LARGE SUBUNIT PROTEIN 1"/>
    <property type="match status" value="1"/>
</dbReference>
<organism evidence="3">
    <name type="scientific">Desulfacinum infernum</name>
    <dbReference type="NCBI Taxonomy" id="35837"/>
    <lineage>
        <taxon>Bacteria</taxon>
        <taxon>Pseudomonadati</taxon>
        <taxon>Thermodesulfobacteriota</taxon>
        <taxon>Syntrophobacteria</taxon>
        <taxon>Syntrophobacterales</taxon>
        <taxon>Syntrophobacteraceae</taxon>
        <taxon>Desulfacinum</taxon>
    </lineage>
</organism>
<gene>
    <name evidence="2 3" type="primary">rsfS</name>
    <name evidence="3" type="ORF">ENS06_07385</name>
</gene>
<comment type="function">
    <text evidence="2">Functions as a ribosomal silencing factor. Interacts with ribosomal protein uL14 (rplN), blocking formation of intersubunit bridge B8. Prevents association of the 30S and 50S ribosomal subunits and the formation of functional ribosomes, thus repressing translation.</text>
</comment>
<evidence type="ECO:0000313" key="3">
    <source>
        <dbReference type="EMBL" id="HFK97133.1"/>
    </source>
</evidence>
<comment type="subcellular location">
    <subcellularLocation>
        <location evidence="2">Cytoplasm</location>
    </subcellularLocation>
</comment>
<keyword evidence="2" id="KW-0963">Cytoplasm</keyword>
<dbReference type="AlphaFoldDB" id="A0A832EJJ9"/>
<dbReference type="GO" id="GO:0017148">
    <property type="term" value="P:negative regulation of translation"/>
    <property type="evidence" value="ECO:0007669"/>
    <property type="project" value="UniProtKB-UniRule"/>
</dbReference>
<evidence type="ECO:0000256" key="1">
    <source>
        <dbReference type="ARBA" id="ARBA00010574"/>
    </source>
</evidence>